<gene>
    <name evidence="1" type="ORF">DM01DRAFT_1387099</name>
</gene>
<dbReference type="InterPro" id="IPR035979">
    <property type="entry name" value="RBD_domain_sf"/>
</dbReference>
<organism evidence="1 2">
    <name type="scientific">Hesseltinella vesiculosa</name>
    <dbReference type="NCBI Taxonomy" id="101127"/>
    <lineage>
        <taxon>Eukaryota</taxon>
        <taxon>Fungi</taxon>
        <taxon>Fungi incertae sedis</taxon>
        <taxon>Mucoromycota</taxon>
        <taxon>Mucoromycotina</taxon>
        <taxon>Mucoromycetes</taxon>
        <taxon>Mucorales</taxon>
        <taxon>Cunninghamellaceae</taxon>
        <taxon>Hesseltinella</taxon>
    </lineage>
</organism>
<dbReference type="Gene3D" id="3.30.70.330">
    <property type="match status" value="2"/>
</dbReference>
<protein>
    <recommendedName>
        <fullName evidence="3">RRM domain-containing protein</fullName>
    </recommendedName>
</protein>
<comment type="caution">
    <text evidence="1">The sequence shown here is derived from an EMBL/GenBank/DDBJ whole genome shotgun (WGS) entry which is preliminary data.</text>
</comment>
<dbReference type="GO" id="GO:0003676">
    <property type="term" value="F:nucleic acid binding"/>
    <property type="evidence" value="ECO:0007669"/>
    <property type="project" value="InterPro"/>
</dbReference>
<sequence length="260" mass="29381">MLRLTQQSIRPLFATGIYRGPTTLFYTTTTETASSVSDTVTDQFIRQISNKRTKKPIPTSDIVVIEGMPTTGTIEDIRKVAREAFDQGDKSIREVIFCRRNDFKFFGRCVVQMDSKEHAGKLVNYGNMRMIGGSHIKVKMGGQETANSKDYINRLRRQELVSVTDATSASGRTVLVNGLPPKTTVDQLFGILRSKNLFPVEGSSRSVIPLRSHERSIVSKYLVKFDSESEAWRCVRAFHNTKFNLKARNSDYHLDVSVVY</sequence>
<dbReference type="Proteomes" id="UP000242146">
    <property type="component" value="Unassembled WGS sequence"/>
</dbReference>
<reference evidence="1 2" key="1">
    <citation type="submission" date="2016-07" db="EMBL/GenBank/DDBJ databases">
        <title>Pervasive Adenine N6-methylation of Active Genes in Fungi.</title>
        <authorList>
            <consortium name="DOE Joint Genome Institute"/>
            <person name="Mondo S.J."/>
            <person name="Dannebaum R.O."/>
            <person name="Kuo R.C."/>
            <person name="Labutti K."/>
            <person name="Haridas S."/>
            <person name="Kuo A."/>
            <person name="Salamov A."/>
            <person name="Ahrendt S.R."/>
            <person name="Lipzen A."/>
            <person name="Sullivan W."/>
            <person name="Andreopoulos W.B."/>
            <person name="Clum A."/>
            <person name="Lindquist E."/>
            <person name="Daum C."/>
            <person name="Ramamoorthy G.K."/>
            <person name="Gryganskyi A."/>
            <person name="Culley D."/>
            <person name="Magnuson J.K."/>
            <person name="James T.Y."/>
            <person name="O'Malley M.A."/>
            <person name="Stajich J.E."/>
            <person name="Spatafora J.W."/>
            <person name="Visel A."/>
            <person name="Grigoriev I.V."/>
        </authorList>
    </citation>
    <scope>NUCLEOTIDE SEQUENCE [LARGE SCALE GENOMIC DNA]</scope>
    <source>
        <strain evidence="1 2">NRRL 3301</strain>
    </source>
</reference>
<dbReference type="AlphaFoldDB" id="A0A1X2G3D7"/>
<evidence type="ECO:0008006" key="3">
    <source>
        <dbReference type="Google" id="ProtNLM"/>
    </source>
</evidence>
<accession>A0A1X2G3D7</accession>
<proteinExistence type="predicted"/>
<dbReference type="InterPro" id="IPR012677">
    <property type="entry name" value="Nucleotide-bd_a/b_plait_sf"/>
</dbReference>
<dbReference type="SUPFAM" id="SSF54928">
    <property type="entry name" value="RNA-binding domain, RBD"/>
    <property type="match status" value="1"/>
</dbReference>
<dbReference type="EMBL" id="MCGT01000054">
    <property type="protein sequence ID" value="ORX43562.1"/>
    <property type="molecule type" value="Genomic_DNA"/>
</dbReference>
<dbReference type="CDD" id="cd00590">
    <property type="entry name" value="RRM_SF"/>
    <property type="match status" value="2"/>
</dbReference>
<keyword evidence="2" id="KW-1185">Reference proteome</keyword>
<evidence type="ECO:0000313" key="1">
    <source>
        <dbReference type="EMBL" id="ORX43562.1"/>
    </source>
</evidence>
<name>A0A1X2G3D7_9FUNG</name>
<dbReference type="OrthoDB" id="5541797at2759"/>
<evidence type="ECO:0000313" key="2">
    <source>
        <dbReference type="Proteomes" id="UP000242146"/>
    </source>
</evidence>